<name>A0ABQ7GUV9_DUNSA</name>
<dbReference type="HAMAP" id="MF_01331_B">
    <property type="entry name" value="Ribosomal_uL22_B"/>
    <property type="match status" value="1"/>
</dbReference>
<evidence type="ECO:0000313" key="11">
    <source>
        <dbReference type="EMBL" id="KAF5838402.1"/>
    </source>
</evidence>
<evidence type="ECO:0000256" key="1">
    <source>
        <dbReference type="ARBA" id="ARBA00004474"/>
    </source>
</evidence>
<evidence type="ECO:0000256" key="8">
    <source>
        <dbReference type="ARBA" id="ARBA00035285"/>
    </source>
</evidence>
<dbReference type="PANTHER" id="PTHR13501:SF10">
    <property type="entry name" value="LARGE RIBOSOMAL SUBUNIT PROTEIN UL22M"/>
    <property type="match status" value="1"/>
</dbReference>
<comment type="caution">
    <text evidence="11">The sequence shown here is derived from an EMBL/GenBank/DDBJ whole genome shotgun (WGS) entry which is preliminary data.</text>
</comment>
<evidence type="ECO:0000256" key="2">
    <source>
        <dbReference type="ARBA" id="ARBA00009451"/>
    </source>
</evidence>
<evidence type="ECO:0000256" key="7">
    <source>
        <dbReference type="ARBA" id="ARBA00023274"/>
    </source>
</evidence>
<evidence type="ECO:0000256" key="6">
    <source>
        <dbReference type="ARBA" id="ARBA00022980"/>
    </source>
</evidence>
<protein>
    <recommendedName>
        <fullName evidence="8">Large ribosomal subunit protein uL22c</fullName>
    </recommendedName>
</protein>
<accession>A0ABQ7GUV9</accession>
<evidence type="ECO:0000256" key="10">
    <source>
        <dbReference type="SAM" id="MobiDB-lite"/>
    </source>
</evidence>
<dbReference type="EMBL" id="MU069580">
    <property type="protein sequence ID" value="KAF5838402.1"/>
    <property type="molecule type" value="Genomic_DNA"/>
</dbReference>
<dbReference type="PROSITE" id="PS00464">
    <property type="entry name" value="RIBOSOMAL_L22"/>
    <property type="match status" value="1"/>
</dbReference>
<evidence type="ECO:0000313" key="12">
    <source>
        <dbReference type="Proteomes" id="UP000815325"/>
    </source>
</evidence>
<keyword evidence="5" id="KW-0694">RNA-binding</keyword>
<feature type="region of interest" description="Disordered" evidence="10">
    <location>
        <begin position="47"/>
        <end position="72"/>
    </location>
</feature>
<dbReference type="PANTHER" id="PTHR13501">
    <property type="entry name" value="CHLOROPLAST 50S RIBOSOMAL PROTEIN L22-RELATED"/>
    <property type="match status" value="1"/>
</dbReference>
<evidence type="ECO:0000256" key="3">
    <source>
        <dbReference type="ARBA" id="ARBA00022640"/>
    </source>
</evidence>
<evidence type="ECO:0000256" key="5">
    <source>
        <dbReference type="ARBA" id="ARBA00022884"/>
    </source>
</evidence>
<feature type="compositionally biased region" description="Low complexity" evidence="10">
    <location>
        <begin position="10"/>
        <end position="19"/>
    </location>
</feature>
<dbReference type="SUPFAM" id="SSF54843">
    <property type="entry name" value="Ribosomal protein L22"/>
    <property type="match status" value="1"/>
</dbReference>
<dbReference type="InterPro" id="IPR005727">
    <property type="entry name" value="Ribosomal_uL22_bac/chlpt-type"/>
</dbReference>
<dbReference type="InterPro" id="IPR018260">
    <property type="entry name" value="Ribosomal_uL22_CS"/>
</dbReference>
<keyword evidence="7 9" id="KW-0687">Ribonucleoprotein</keyword>
<proteinExistence type="inferred from homology"/>
<organism evidence="11 12">
    <name type="scientific">Dunaliella salina</name>
    <name type="common">Green alga</name>
    <name type="synonym">Protococcus salinus</name>
    <dbReference type="NCBI Taxonomy" id="3046"/>
    <lineage>
        <taxon>Eukaryota</taxon>
        <taxon>Viridiplantae</taxon>
        <taxon>Chlorophyta</taxon>
        <taxon>core chlorophytes</taxon>
        <taxon>Chlorophyceae</taxon>
        <taxon>CS clade</taxon>
        <taxon>Chlamydomonadales</taxon>
        <taxon>Dunaliellaceae</taxon>
        <taxon>Dunaliella</taxon>
    </lineage>
</organism>
<evidence type="ECO:0000256" key="9">
    <source>
        <dbReference type="RuleBase" id="RU004005"/>
    </source>
</evidence>
<gene>
    <name evidence="11" type="ORF">DUNSADRAFT_2938</name>
</gene>
<dbReference type="InterPro" id="IPR001063">
    <property type="entry name" value="Ribosomal_uL22"/>
</dbReference>
<dbReference type="Pfam" id="PF00237">
    <property type="entry name" value="Ribosomal_L22"/>
    <property type="match status" value="1"/>
</dbReference>
<comment type="subcellular location">
    <subcellularLocation>
        <location evidence="1">Plastid</location>
    </subcellularLocation>
</comment>
<keyword evidence="3" id="KW-0934">Plastid</keyword>
<reference evidence="11" key="1">
    <citation type="submission" date="2017-08" db="EMBL/GenBank/DDBJ databases">
        <authorList>
            <person name="Polle J.E."/>
            <person name="Barry K."/>
            <person name="Cushman J."/>
            <person name="Schmutz J."/>
            <person name="Tran D."/>
            <person name="Hathwaick L.T."/>
            <person name="Yim W.C."/>
            <person name="Jenkins J."/>
            <person name="Mckie-Krisberg Z.M."/>
            <person name="Prochnik S."/>
            <person name="Lindquist E."/>
            <person name="Dockter R.B."/>
            <person name="Adam C."/>
            <person name="Molina H."/>
            <person name="Bunkerborg J."/>
            <person name="Jin E."/>
            <person name="Buchheim M."/>
            <person name="Magnuson J."/>
        </authorList>
    </citation>
    <scope>NUCLEOTIDE SEQUENCE</scope>
    <source>
        <strain evidence="11">CCAP 19/18</strain>
    </source>
</reference>
<dbReference type="GO" id="GO:0005840">
    <property type="term" value="C:ribosome"/>
    <property type="evidence" value="ECO:0007669"/>
    <property type="project" value="UniProtKB-KW"/>
</dbReference>
<comment type="similarity">
    <text evidence="2 9">Belongs to the universal ribosomal protein uL22 family.</text>
</comment>
<feature type="compositionally biased region" description="Pro residues" evidence="10">
    <location>
        <begin position="57"/>
        <end position="68"/>
    </location>
</feature>
<dbReference type="NCBIfam" id="TIGR01044">
    <property type="entry name" value="rplV_bact"/>
    <property type="match status" value="1"/>
</dbReference>
<dbReference type="InterPro" id="IPR047867">
    <property type="entry name" value="Ribosomal_uL22_bac/org-type"/>
</dbReference>
<dbReference type="InterPro" id="IPR036394">
    <property type="entry name" value="Ribosomal_uL22_sf"/>
</dbReference>
<dbReference type="Proteomes" id="UP000815325">
    <property type="component" value="Unassembled WGS sequence"/>
</dbReference>
<keyword evidence="12" id="KW-1185">Reference proteome</keyword>
<sequence>MLLSRSLRQAAAGKGARPAAVHHGLPSRVQAPARRIVQKPLPTTFTQAADTAEPETAPAPAPEPPMPSGPKEAKAHLRFQRGSVFKVRRVLDTIRGRPYEEALVLMEYMPYKACESILKVLLSAAANAKHNRGALKTKLVVSECFADRGPYIKRFRPRAKGRAVMILKPTFHMTIKVEERDQ</sequence>
<feature type="region of interest" description="Disordered" evidence="10">
    <location>
        <begin position="1"/>
        <end position="31"/>
    </location>
</feature>
<keyword evidence="6 9" id="KW-0689">Ribosomal protein</keyword>
<evidence type="ECO:0000256" key="4">
    <source>
        <dbReference type="ARBA" id="ARBA00022730"/>
    </source>
</evidence>
<keyword evidence="4" id="KW-0699">rRNA-binding</keyword>
<dbReference type="CDD" id="cd00336">
    <property type="entry name" value="Ribosomal_L22"/>
    <property type="match status" value="1"/>
</dbReference>
<dbReference type="Gene3D" id="3.90.470.10">
    <property type="entry name" value="Ribosomal protein L22/L17"/>
    <property type="match status" value="1"/>
</dbReference>